<sequence>MGKDHKWLAEEATFNNQNRPCSIGGRLSDPRIARSDEISAD</sequence>
<dbReference type="STRING" id="595434.RISK_001771"/>
<feature type="compositionally biased region" description="Basic and acidic residues" evidence="1">
    <location>
        <begin position="28"/>
        <end position="41"/>
    </location>
</feature>
<evidence type="ECO:0000256" key="1">
    <source>
        <dbReference type="SAM" id="MobiDB-lite"/>
    </source>
</evidence>
<gene>
    <name evidence="2" type="ORF">RISK_001771</name>
</gene>
<organism evidence="2 3">
    <name type="scientific">Rhodopirellula islandica</name>
    <dbReference type="NCBI Taxonomy" id="595434"/>
    <lineage>
        <taxon>Bacteria</taxon>
        <taxon>Pseudomonadati</taxon>
        <taxon>Planctomycetota</taxon>
        <taxon>Planctomycetia</taxon>
        <taxon>Pirellulales</taxon>
        <taxon>Pirellulaceae</taxon>
        <taxon>Rhodopirellula</taxon>
    </lineage>
</organism>
<accession>A0A0J1BHB4</accession>
<evidence type="ECO:0000313" key="2">
    <source>
        <dbReference type="EMBL" id="KLU05920.1"/>
    </source>
</evidence>
<dbReference type="PATRIC" id="fig|595434.4.peg.1690"/>
<keyword evidence="3" id="KW-1185">Reference proteome</keyword>
<dbReference type="Proteomes" id="UP000036367">
    <property type="component" value="Unassembled WGS sequence"/>
</dbReference>
<comment type="caution">
    <text evidence="2">The sequence shown here is derived from an EMBL/GenBank/DDBJ whole genome shotgun (WGS) entry which is preliminary data.</text>
</comment>
<proteinExistence type="predicted"/>
<reference evidence="2" key="1">
    <citation type="submission" date="2015-05" db="EMBL/GenBank/DDBJ databases">
        <title>Permanent draft genome of Rhodopirellula islandicus K833.</title>
        <authorList>
            <person name="Kizina J."/>
            <person name="Richter M."/>
            <person name="Glockner F.O."/>
            <person name="Harder J."/>
        </authorList>
    </citation>
    <scope>NUCLEOTIDE SEQUENCE [LARGE SCALE GENOMIC DNA]</scope>
    <source>
        <strain evidence="2">K833</strain>
    </source>
</reference>
<feature type="region of interest" description="Disordered" evidence="1">
    <location>
        <begin position="18"/>
        <end position="41"/>
    </location>
</feature>
<dbReference type="AlphaFoldDB" id="A0A0J1BHB4"/>
<dbReference type="EMBL" id="LECT01000016">
    <property type="protein sequence ID" value="KLU05920.1"/>
    <property type="molecule type" value="Genomic_DNA"/>
</dbReference>
<name>A0A0J1BHB4_RHOIS</name>
<evidence type="ECO:0000313" key="3">
    <source>
        <dbReference type="Proteomes" id="UP000036367"/>
    </source>
</evidence>
<protein>
    <submittedName>
        <fullName evidence="2">Uncharacterized protein</fullName>
    </submittedName>
</protein>